<sequence>MLSGARNVEVILRLFATSCSRLIKNETTLCKNYGMIPSNFKKNYSNTSIGLLNCNKTSYVSWHWIGSKNNVYTSTIKDNKKIDKSRVPTLDENDLEESFVRGSGPGGQSVNKTASACHLKHIPTGFVVKCHEFRSLIRNRQRAREILIDKLDQHFNGEMSVASQTKRLQDERSNRAQQKARKKQIMKDNWKEREGIK</sequence>
<dbReference type="AlphaFoldDB" id="A0AAN8WUY3"/>
<accession>A0AAN8WUY3</accession>
<dbReference type="EMBL" id="JAXCGZ010018998">
    <property type="protein sequence ID" value="KAK7066844.1"/>
    <property type="molecule type" value="Genomic_DNA"/>
</dbReference>
<evidence type="ECO:0000256" key="5">
    <source>
        <dbReference type="SAM" id="MobiDB-lite"/>
    </source>
</evidence>
<dbReference type="Pfam" id="PF00472">
    <property type="entry name" value="RF-1"/>
    <property type="match status" value="1"/>
</dbReference>
<evidence type="ECO:0000259" key="6">
    <source>
        <dbReference type="Pfam" id="PF00472"/>
    </source>
</evidence>
<dbReference type="InterPro" id="IPR045853">
    <property type="entry name" value="Pep_chain_release_fac_I_sf"/>
</dbReference>
<feature type="compositionally biased region" description="Basic and acidic residues" evidence="5">
    <location>
        <begin position="185"/>
        <end position="197"/>
    </location>
</feature>
<comment type="similarity">
    <text evidence="2">Belongs to the prokaryotic/mitochondrial release factor family.</text>
</comment>
<evidence type="ECO:0000256" key="1">
    <source>
        <dbReference type="ARBA" id="ARBA00004173"/>
    </source>
</evidence>
<dbReference type="InterPro" id="IPR052405">
    <property type="entry name" value="Mito_Transl_Release_Factor"/>
</dbReference>
<gene>
    <name evidence="7" type="ORF">SK128_016520</name>
</gene>
<comment type="caution">
    <text evidence="7">The sequence shown here is derived from an EMBL/GenBank/DDBJ whole genome shotgun (WGS) entry which is preliminary data.</text>
</comment>
<evidence type="ECO:0000313" key="7">
    <source>
        <dbReference type="EMBL" id="KAK7066844.1"/>
    </source>
</evidence>
<dbReference type="SUPFAM" id="SSF75620">
    <property type="entry name" value="Release factor"/>
    <property type="match status" value="1"/>
</dbReference>
<dbReference type="GO" id="GO:0003747">
    <property type="term" value="F:translation release factor activity"/>
    <property type="evidence" value="ECO:0007669"/>
    <property type="project" value="InterPro"/>
</dbReference>
<organism evidence="7 8">
    <name type="scientific">Halocaridina rubra</name>
    <name type="common">Hawaiian red shrimp</name>
    <dbReference type="NCBI Taxonomy" id="373956"/>
    <lineage>
        <taxon>Eukaryota</taxon>
        <taxon>Metazoa</taxon>
        <taxon>Ecdysozoa</taxon>
        <taxon>Arthropoda</taxon>
        <taxon>Crustacea</taxon>
        <taxon>Multicrustacea</taxon>
        <taxon>Malacostraca</taxon>
        <taxon>Eumalacostraca</taxon>
        <taxon>Eucarida</taxon>
        <taxon>Decapoda</taxon>
        <taxon>Pleocyemata</taxon>
        <taxon>Caridea</taxon>
        <taxon>Atyoidea</taxon>
        <taxon>Atyidae</taxon>
        <taxon>Halocaridina</taxon>
    </lineage>
</organism>
<dbReference type="InterPro" id="IPR000352">
    <property type="entry name" value="Pep_chain_release_fac_I"/>
</dbReference>
<name>A0AAN8WUY3_HALRR</name>
<dbReference type="GO" id="GO:0005739">
    <property type="term" value="C:mitochondrion"/>
    <property type="evidence" value="ECO:0007669"/>
    <property type="project" value="UniProtKB-SubCell"/>
</dbReference>
<reference evidence="7 8" key="1">
    <citation type="submission" date="2023-11" db="EMBL/GenBank/DDBJ databases">
        <title>Halocaridina rubra genome assembly.</title>
        <authorList>
            <person name="Smith C."/>
        </authorList>
    </citation>
    <scope>NUCLEOTIDE SEQUENCE [LARGE SCALE GENOMIC DNA]</scope>
    <source>
        <strain evidence="7">EP-1</strain>
        <tissue evidence="7">Whole</tissue>
    </source>
</reference>
<evidence type="ECO:0000313" key="8">
    <source>
        <dbReference type="Proteomes" id="UP001381693"/>
    </source>
</evidence>
<proteinExistence type="inferred from homology"/>
<keyword evidence="4" id="KW-0496">Mitochondrion</keyword>
<dbReference type="PANTHER" id="PTHR46203">
    <property type="entry name" value="PROBABLE PEPTIDE CHAIN RELEASE FACTOR C12ORF65"/>
    <property type="match status" value="1"/>
</dbReference>
<evidence type="ECO:0000256" key="3">
    <source>
        <dbReference type="ARBA" id="ARBA00022946"/>
    </source>
</evidence>
<dbReference type="Gene3D" id="3.30.160.20">
    <property type="match status" value="1"/>
</dbReference>
<keyword evidence="3" id="KW-0809">Transit peptide</keyword>
<evidence type="ECO:0000256" key="4">
    <source>
        <dbReference type="ARBA" id="ARBA00023128"/>
    </source>
</evidence>
<keyword evidence="8" id="KW-1185">Reference proteome</keyword>
<feature type="domain" description="Prokaryotic-type class I peptide chain release factors" evidence="6">
    <location>
        <begin position="89"/>
        <end position="196"/>
    </location>
</feature>
<dbReference type="PANTHER" id="PTHR46203:SF1">
    <property type="entry name" value="MITOCHONDRIAL TRANSLATION RELEASE FACTOR IN RESCUE"/>
    <property type="match status" value="1"/>
</dbReference>
<evidence type="ECO:0000256" key="2">
    <source>
        <dbReference type="ARBA" id="ARBA00010835"/>
    </source>
</evidence>
<protein>
    <recommendedName>
        <fullName evidence="6">Prokaryotic-type class I peptide chain release factors domain-containing protein</fullName>
    </recommendedName>
</protein>
<comment type="subcellular location">
    <subcellularLocation>
        <location evidence="1">Mitochondrion</location>
    </subcellularLocation>
</comment>
<dbReference type="Proteomes" id="UP001381693">
    <property type="component" value="Unassembled WGS sequence"/>
</dbReference>
<feature type="region of interest" description="Disordered" evidence="5">
    <location>
        <begin position="163"/>
        <end position="197"/>
    </location>
</feature>